<dbReference type="Gene3D" id="3.40.50.720">
    <property type="entry name" value="NAD(P)-binding Rossmann-like Domain"/>
    <property type="match status" value="1"/>
</dbReference>
<comment type="cofactor">
    <cofactor evidence="2">
        <name>[4Fe-4S] cluster</name>
        <dbReference type="ChEBI" id="CHEBI:49883"/>
    </cofactor>
</comment>
<evidence type="ECO:0000256" key="8">
    <source>
        <dbReference type="ARBA" id="ARBA00023004"/>
    </source>
</evidence>
<evidence type="ECO:0000256" key="2">
    <source>
        <dbReference type="ARBA" id="ARBA00001966"/>
    </source>
</evidence>
<dbReference type="SUPFAM" id="SSF51395">
    <property type="entry name" value="FMN-linked oxidoreductases"/>
    <property type="match status" value="1"/>
</dbReference>
<feature type="domain" description="FAD/NAD(P)-binding" evidence="11">
    <location>
        <begin position="353"/>
        <end position="614"/>
    </location>
</feature>
<evidence type="ECO:0000259" key="10">
    <source>
        <dbReference type="Pfam" id="PF00724"/>
    </source>
</evidence>
<evidence type="ECO:0000256" key="1">
    <source>
        <dbReference type="ARBA" id="ARBA00001917"/>
    </source>
</evidence>
<evidence type="ECO:0000256" key="5">
    <source>
        <dbReference type="ARBA" id="ARBA00022643"/>
    </source>
</evidence>
<protein>
    <submittedName>
        <fullName evidence="12">FAD-dependent oxidoreductase</fullName>
    </submittedName>
</protein>
<dbReference type="InterPro" id="IPR013785">
    <property type="entry name" value="Aldolase_TIM"/>
</dbReference>
<gene>
    <name evidence="12" type="ORF">H8E19_11850</name>
</gene>
<dbReference type="PRINTS" id="PR00469">
    <property type="entry name" value="PNDRDTASEII"/>
</dbReference>
<dbReference type="AlphaFoldDB" id="A0A8J6T877"/>
<evidence type="ECO:0000259" key="11">
    <source>
        <dbReference type="Pfam" id="PF07992"/>
    </source>
</evidence>
<dbReference type="CDD" id="cd02803">
    <property type="entry name" value="OYE_like_FMN_family"/>
    <property type="match status" value="1"/>
</dbReference>
<keyword evidence="6" id="KW-0479">Metal-binding</keyword>
<accession>A0A8J6T877</accession>
<comment type="cofactor">
    <cofactor evidence="1">
        <name>FMN</name>
        <dbReference type="ChEBI" id="CHEBI:58210"/>
    </cofactor>
</comment>
<keyword evidence="8" id="KW-0408">Iron</keyword>
<keyword evidence="5" id="KW-0288">FMN</keyword>
<dbReference type="PANTHER" id="PTHR42917:SF2">
    <property type="entry name" value="2,4-DIENOYL-COA REDUCTASE [(2E)-ENOYL-COA-PRODUCING]"/>
    <property type="match status" value="1"/>
</dbReference>
<keyword evidence="4" id="KW-0285">Flavoprotein</keyword>
<dbReference type="InterPro" id="IPR036188">
    <property type="entry name" value="FAD/NAD-bd_sf"/>
</dbReference>
<dbReference type="Proteomes" id="UP000650524">
    <property type="component" value="Unassembled WGS sequence"/>
</dbReference>
<dbReference type="PRINTS" id="PR00368">
    <property type="entry name" value="FADPNR"/>
</dbReference>
<comment type="caution">
    <text evidence="12">The sequence shown here is derived from an EMBL/GenBank/DDBJ whole genome shotgun (WGS) entry which is preliminary data.</text>
</comment>
<evidence type="ECO:0000256" key="3">
    <source>
        <dbReference type="ARBA" id="ARBA00011048"/>
    </source>
</evidence>
<dbReference type="EMBL" id="JACNJD010000254">
    <property type="protein sequence ID" value="MBC8178089.1"/>
    <property type="molecule type" value="Genomic_DNA"/>
</dbReference>
<evidence type="ECO:0000256" key="4">
    <source>
        <dbReference type="ARBA" id="ARBA00022630"/>
    </source>
</evidence>
<comment type="similarity">
    <text evidence="3">In the N-terminal section; belongs to the NADH:flavin oxidoreductase/NADH oxidase family.</text>
</comment>
<dbReference type="InterPro" id="IPR001155">
    <property type="entry name" value="OxRdtase_FMN_N"/>
</dbReference>
<evidence type="ECO:0000256" key="7">
    <source>
        <dbReference type="ARBA" id="ARBA00023002"/>
    </source>
</evidence>
<dbReference type="GO" id="GO:0051536">
    <property type="term" value="F:iron-sulfur cluster binding"/>
    <property type="evidence" value="ECO:0007669"/>
    <property type="project" value="UniProtKB-KW"/>
</dbReference>
<dbReference type="PANTHER" id="PTHR42917">
    <property type="entry name" value="2,4-DIENOYL-COA REDUCTASE"/>
    <property type="match status" value="1"/>
</dbReference>
<dbReference type="Pfam" id="PF07992">
    <property type="entry name" value="Pyr_redox_2"/>
    <property type="match status" value="1"/>
</dbReference>
<dbReference type="InterPro" id="IPR023753">
    <property type="entry name" value="FAD/NAD-binding_dom"/>
</dbReference>
<proteinExistence type="inferred from homology"/>
<dbReference type="Gene3D" id="3.20.20.70">
    <property type="entry name" value="Aldolase class I"/>
    <property type="match status" value="1"/>
</dbReference>
<evidence type="ECO:0000256" key="6">
    <source>
        <dbReference type="ARBA" id="ARBA00022723"/>
    </source>
</evidence>
<dbReference type="GO" id="GO:0016491">
    <property type="term" value="F:oxidoreductase activity"/>
    <property type="evidence" value="ECO:0007669"/>
    <property type="project" value="UniProtKB-KW"/>
</dbReference>
<sequence>LAYSTDYSFNDRYRAFYRERAGGGVGLLTIGPVAIDRVGSAPFMSGLFDDSYIEPLRLFIDELHRETDVKIATQFLHMGRYTFSFLSGMTPIAPSPIPSRLTHETPREMVDEDIEEVKEAYAQAARRAKEAGFDFVEVLACTGYLISEFLSPVTNKRTDAYGGSTENRMRFGLEVIRKVRETIGPELALGIRIAGNDFMEGGNTNKESALFAAEAERAGVDAINVTGGWHETKIPQLTSNVPPGGFLYLSRGIKDKVSVPVFASNRLGDPYVAEKALRSGVCDMICWGRPLIADPELPNKVKEGRLDQIIPCIACNQGCFDSIFAGIPVTCILNPRAGNEGFFKVGQGDKAKKIMVAGGGPAGMEFALTAGERGHEVHLYEKEDRLGGQVNLAKTPPGKGEFQRLIDSMKGRMEHRNVRVNLNTLLTPEMVREERPDLLVIASGARPISIDVPGVDKPHVVEAWDVLSEKVWNMGEDVVVVGGSATGCETALFVAEMAVPDPDTFTFLAYHSAENPVFATELLHTPGRKITVIDMLPRFADNVGRTARWSLIERLRLMGVNMRPNILLQEIRDDSILVKTDKGEEVIPADTVIMAVGALSVNDFAGNLQEMGCDVITMGDAKDPRKITEAVREGFEEALKI</sequence>
<evidence type="ECO:0000313" key="13">
    <source>
        <dbReference type="Proteomes" id="UP000650524"/>
    </source>
</evidence>
<feature type="non-terminal residue" evidence="12">
    <location>
        <position position="1"/>
    </location>
</feature>
<dbReference type="Gene3D" id="3.50.50.60">
    <property type="entry name" value="FAD/NAD(P)-binding domain"/>
    <property type="match status" value="1"/>
</dbReference>
<reference evidence="12 13" key="1">
    <citation type="submission" date="2020-08" db="EMBL/GenBank/DDBJ databases">
        <title>Bridging the membrane lipid divide: bacteria of the FCB group superphylum have the potential to synthesize archaeal ether lipids.</title>
        <authorList>
            <person name="Villanueva L."/>
            <person name="Von Meijenfeldt F.A.B."/>
            <person name="Westbye A.B."/>
            <person name="Yadav S."/>
            <person name="Hopmans E.C."/>
            <person name="Dutilh B.E."/>
            <person name="Sinninghe Damste J.S."/>
        </authorList>
    </citation>
    <scope>NUCLEOTIDE SEQUENCE [LARGE SCALE GENOMIC DNA]</scope>
    <source>
        <strain evidence="12">NIOZ-UU27</strain>
    </source>
</reference>
<name>A0A8J6T877_9DELT</name>
<keyword evidence="9" id="KW-0411">Iron-sulfur</keyword>
<evidence type="ECO:0000256" key="9">
    <source>
        <dbReference type="ARBA" id="ARBA00023014"/>
    </source>
</evidence>
<dbReference type="Pfam" id="PF00724">
    <property type="entry name" value="Oxidored_FMN"/>
    <property type="match status" value="1"/>
</dbReference>
<keyword evidence="7" id="KW-0560">Oxidoreductase</keyword>
<dbReference type="InterPro" id="IPR051793">
    <property type="entry name" value="NADH:flavin_oxidoreductase"/>
</dbReference>
<dbReference type="GO" id="GO:0046872">
    <property type="term" value="F:metal ion binding"/>
    <property type="evidence" value="ECO:0007669"/>
    <property type="project" value="UniProtKB-KW"/>
</dbReference>
<evidence type="ECO:0000313" key="12">
    <source>
        <dbReference type="EMBL" id="MBC8178089.1"/>
    </source>
</evidence>
<dbReference type="SUPFAM" id="SSF51905">
    <property type="entry name" value="FAD/NAD(P)-binding domain"/>
    <property type="match status" value="1"/>
</dbReference>
<dbReference type="GO" id="GO:0010181">
    <property type="term" value="F:FMN binding"/>
    <property type="evidence" value="ECO:0007669"/>
    <property type="project" value="InterPro"/>
</dbReference>
<organism evidence="12 13">
    <name type="scientific">Candidatus Desulfacyla euxinica</name>
    <dbReference type="NCBI Taxonomy" id="2841693"/>
    <lineage>
        <taxon>Bacteria</taxon>
        <taxon>Deltaproteobacteria</taxon>
        <taxon>Candidatus Desulfacyla</taxon>
    </lineage>
</organism>
<feature type="domain" description="NADH:flavin oxidoreductase/NADH oxidase N-terminal" evidence="10">
    <location>
        <begin position="9"/>
        <end position="307"/>
    </location>
</feature>